<evidence type="ECO:0000256" key="1">
    <source>
        <dbReference type="SAM" id="MobiDB-lite"/>
    </source>
</evidence>
<evidence type="ECO:0000313" key="2">
    <source>
        <dbReference type="EMBL" id="TQD93743.1"/>
    </source>
</evidence>
<accession>A0A540M4R4</accession>
<sequence length="141" mass="16105">MEEPREGSQINGGGFSQHHPSNWVDADEDDSDEDEEKDLCIQATPPYYRIVRFVAAVMVGQISFLSHVNWWGWNKNSRTGTLIHHYHAAAYRTPNEFLSVLRWFFRTTGNEDDRKDSVAVISCLPTAILLRQPIEMPSGNI</sequence>
<organism evidence="2 3">
    <name type="scientific">Malus baccata</name>
    <name type="common">Siberian crab apple</name>
    <name type="synonym">Pyrus baccata</name>
    <dbReference type="NCBI Taxonomy" id="106549"/>
    <lineage>
        <taxon>Eukaryota</taxon>
        <taxon>Viridiplantae</taxon>
        <taxon>Streptophyta</taxon>
        <taxon>Embryophyta</taxon>
        <taxon>Tracheophyta</taxon>
        <taxon>Spermatophyta</taxon>
        <taxon>Magnoliopsida</taxon>
        <taxon>eudicotyledons</taxon>
        <taxon>Gunneridae</taxon>
        <taxon>Pentapetalae</taxon>
        <taxon>rosids</taxon>
        <taxon>fabids</taxon>
        <taxon>Rosales</taxon>
        <taxon>Rosaceae</taxon>
        <taxon>Amygdaloideae</taxon>
        <taxon>Maleae</taxon>
        <taxon>Malus</taxon>
    </lineage>
</organism>
<reference evidence="2 3" key="1">
    <citation type="journal article" date="2019" name="G3 (Bethesda)">
        <title>Sequencing of a Wild Apple (Malus baccata) Genome Unravels the Differences Between Cultivated and Wild Apple Species Regarding Disease Resistance and Cold Tolerance.</title>
        <authorList>
            <person name="Chen X."/>
        </authorList>
    </citation>
    <scope>NUCLEOTIDE SEQUENCE [LARGE SCALE GENOMIC DNA]</scope>
    <source>
        <strain evidence="3">cv. Shandingzi</strain>
        <tissue evidence="2">Leaves</tissue>
    </source>
</reference>
<proteinExistence type="predicted"/>
<protein>
    <submittedName>
        <fullName evidence="2">Uncharacterized protein</fullName>
    </submittedName>
</protein>
<name>A0A540M4R4_MALBA</name>
<dbReference type="STRING" id="106549.A0A540M4R4"/>
<dbReference type="EMBL" id="VIEB01000359">
    <property type="protein sequence ID" value="TQD93743.1"/>
    <property type="molecule type" value="Genomic_DNA"/>
</dbReference>
<comment type="caution">
    <text evidence="2">The sequence shown here is derived from an EMBL/GenBank/DDBJ whole genome shotgun (WGS) entry which is preliminary data.</text>
</comment>
<dbReference type="Proteomes" id="UP000315295">
    <property type="component" value="Unassembled WGS sequence"/>
</dbReference>
<evidence type="ECO:0000313" key="3">
    <source>
        <dbReference type="Proteomes" id="UP000315295"/>
    </source>
</evidence>
<dbReference type="AlphaFoldDB" id="A0A540M4R4"/>
<feature type="region of interest" description="Disordered" evidence="1">
    <location>
        <begin position="1"/>
        <end position="38"/>
    </location>
</feature>
<keyword evidence="3" id="KW-1185">Reference proteome</keyword>
<feature type="compositionally biased region" description="Acidic residues" evidence="1">
    <location>
        <begin position="25"/>
        <end position="37"/>
    </location>
</feature>
<gene>
    <name evidence="2" type="ORF">C1H46_020642</name>
</gene>